<keyword evidence="4" id="KW-1185">Reference proteome</keyword>
<dbReference type="InterPro" id="IPR042099">
    <property type="entry name" value="ANL_N_sf"/>
</dbReference>
<dbReference type="InterPro" id="IPR050237">
    <property type="entry name" value="ATP-dep_AMP-bd_enzyme"/>
</dbReference>
<organism evidence="3 4">
    <name type="scientific">Leucobacter komagatae</name>
    <dbReference type="NCBI Taxonomy" id="55969"/>
    <lineage>
        <taxon>Bacteria</taxon>
        <taxon>Bacillati</taxon>
        <taxon>Actinomycetota</taxon>
        <taxon>Actinomycetes</taxon>
        <taxon>Micrococcales</taxon>
        <taxon>Microbacteriaceae</taxon>
        <taxon>Leucobacter</taxon>
    </lineage>
</organism>
<accession>A0A0D0HWH0</accession>
<sequence length="570" mass="62614">MSTITALPPRQFDTLLTEEDISTFTKAGFWGDRLIVDYLDSAAAAHPDQLAIVDCNGELNYREFKQLVDRAALGFAEMGVHPGDTVSIQLPNRREWAIAHCAAVRVGAVTSPLIPVYRDREVGYMMRESQAKVLVTVSEFKGFNYPDMIARLRPELPELQQVLVVDAGSGLRLEERSWEEFISTPWELLRDPMRLAERRPHPNDVSMLMFTSGTTGLPKGAMHTHNTLLAASLPWEGNLGMDHTSVLHMASTFGHLTGYLFGVSLAVRLGATAVYQDSWSATEFVGLVERYGVQHTSGATPFLHDLIAVADLDAQKLSTLKRFCCMGAPIPRVYVEQAKQRLPEMSVLGGWGQTEDGLVTMVLPGDPKEKVTTTDGRALPGMEVRVVPERGHDPVVGEEGLLEARGPFLFQGYLGGVDLTRESFDDDWFVTGDLAVMDDEGYIRLSGRSRDVIVRGGENVPVIYVENVLYEHPSLSGVAVVGVPHPRLQETACAVVTLSDPAAPFGIAELRAHFEAKGVAKPYWPEEVVVLEELPRTPSGKIQKFLLRQRLNDLLDRDGGIRSGSAGDAS</sequence>
<feature type="domain" description="AMP-binding enzyme C-terminal" evidence="2">
    <location>
        <begin position="465"/>
        <end position="541"/>
    </location>
</feature>
<gene>
    <name evidence="3" type="ORF">SD72_11980</name>
</gene>
<keyword evidence="3" id="KW-0436">Ligase</keyword>
<dbReference type="PANTHER" id="PTHR43767:SF1">
    <property type="entry name" value="NONRIBOSOMAL PEPTIDE SYNTHASE PES1 (EUROFUNG)-RELATED"/>
    <property type="match status" value="1"/>
</dbReference>
<dbReference type="Pfam" id="PF13193">
    <property type="entry name" value="AMP-binding_C"/>
    <property type="match status" value="1"/>
</dbReference>
<proteinExistence type="predicted"/>
<protein>
    <submittedName>
        <fullName evidence="3">Cyclohexanecarboxylate--CoA ligase</fullName>
    </submittedName>
</protein>
<reference evidence="3 4" key="1">
    <citation type="submission" date="2015-01" db="EMBL/GenBank/DDBJ databases">
        <title>Draft genome sequence of Leucobacter komagatae strain VKM ST2845.</title>
        <authorList>
            <person name="Karlyshev A.V."/>
            <person name="Kudryashova E.B."/>
        </authorList>
    </citation>
    <scope>NUCLEOTIDE SEQUENCE [LARGE SCALE GENOMIC DNA]</scope>
    <source>
        <strain evidence="3 4">VKM ST2845</strain>
    </source>
</reference>
<dbReference type="PROSITE" id="PS00455">
    <property type="entry name" value="AMP_BINDING"/>
    <property type="match status" value="1"/>
</dbReference>
<evidence type="ECO:0000313" key="4">
    <source>
        <dbReference type="Proteomes" id="UP000032120"/>
    </source>
</evidence>
<dbReference type="InterPro" id="IPR045851">
    <property type="entry name" value="AMP-bd_C_sf"/>
</dbReference>
<dbReference type="Gene3D" id="3.30.300.30">
    <property type="match status" value="1"/>
</dbReference>
<dbReference type="GO" id="GO:0016878">
    <property type="term" value="F:acid-thiol ligase activity"/>
    <property type="evidence" value="ECO:0007669"/>
    <property type="project" value="UniProtKB-ARBA"/>
</dbReference>
<dbReference type="InterPro" id="IPR025110">
    <property type="entry name" value="AMP-bd_C"/>
</dbReference>
<dbReference type="SUPFAM" id="SSF56801">
    <property type="entry name" value="Acetyl-CoA synthetase-like"/>
    <property type="match status" value="1"/>
</dbReference>
<dbReference type="Proteomes" id="UP000032120">
    <property type="component" value="Unassembled WGS sequence"/>
</dbReference>
<dbReference type="RefSeq" id="WP_042544705.1">
    <property type="nucleotide sequence ID" value="NZ_JXSQ01000018.1"/>
</dbReference>
<evidence type="ECO:0000259" key="2">
    <source>
        <dbReference type="Pfam" id="PF13193"/>
    </source>
</evidence>
<evidence type="ECO:0000259" key="1">
    <source>
        <dbReference type="Pfam" id="PF00501"/>
    </source>
</evidence>
<dbReference type="InterPro" id="IPR000873">
    <property type="entry name" value="AMP-dep_synth/lig_dom"/>
</dbReference>
<name>A0A0D0HWH0_9MICO</name>
<dbReference type="EMBL" id="JXSQ01000018">
    <property type="protein sequence ID" value="KIP51951.1"/>
    <property type="molecule type" value="Genomic_DNA"/>
</dbReference>
<feature type="domain" description="AMP-dependent synthetase/ligase" evidence="1">
    <location>
        <begin position="40"/>
        <end position="414"/>
    </location>
</feature>
<evidence type="ECO:0000313" key="3">
    <source>
        <dbReference type="EMBL" id="KIP51951.1"/>
    </source>
</evidence>
<dbReference type="AlphaFoldDB" id="A0A0D0HWH0"/>
<dbReference type="Gene3D" id="3.40.50.12780">
    <property type="entry name" value="N-terminal domain of ligase-like"/>
    <property type="match status" value="1"/>
</dbReference>
<dbReference type="InterPro" id="IPR020845">
    <property type="entry name" value="AMP-binding_CS"/>
</dbReference>
<dbReference type="Pfam" id="PF00501">
    <property type="entry name" value="AMP-binding"/>
    <property type="match status" value="1"/>
</dbReference>
<comment type="caution">
    <text evidence="3">The sequence shown here is derived from an EMBL/GenBank/DDBJ whole genome shotgun (WGS) entry which is preliminary data.</text>
</comment>
<dbReference type="PANTHER" id="PTHR43767">
    <property type="entry name" value="LONG-CHAIN-FATTY-ACID--COA LIGASE"/>
    <property type="match status" value="1"/>
</dbReference>
<dbReference type="OrthoDB" id="9803968at2"/>